<dbReference type="RefSeq" id="WP_249677700.1">
    <property type="nucleotide sequence ID" value="NZ_JAMCOF010000012.1"/>
</dbReference>
<gene>
    <name evidence="1" type="ORF">M4Z11_06425</name>
</gene>
<dbReference type="EMBL" id="JAMCOF010000012">
    <property type="protein sequence ID" value="MCL6230221.1"/>
    <property type="molecule type" value="Genomic_DNA"/>
</dbReference>
<reference evidence="1 2" key="1">
    <citation type="submission" date="2022-05" db="EMBL/GenBank/DDBJ databases">
        <title>Description of the Bartonella bilalgolemii sp. nov. Isolated from Apodemus uralensis (Pallas 1811).</title>
        <authorList>
            <person name="Zgheib R."/>
            <person name="Celebi B."/>
        </authorList>
    </citation>
    <scope>NUCLEOTIDE SEQUENCE [LARGE SCALE GENOMIC DNA]</scope>
    <source>
        <strain evidence="1 2">G70</strain>
    </source>
</reference>
<organism evidence="1 2">
    <name type="scientific">Bartonella bilalgolemii</name>
    <dbReference type="NCBI Taxonomy" id="2942911"/>
    <lineage>
        <taxon>Bacteria</taxon>
        <taxon>Pseudomonadati</taxon>
        <taxon>Pseudomonadota</taxon>
        <taxon>Alphaproteobacteria</taxon>
        <taxon>Hyphomicrobiales</taxon>
        <taxon>Bartonellaceae</taxon>
        <taxon>Bartonella</taxon>
    </lineage>
</organism>
<dbReference type="Proteomes" id="UP001523003">
    <property type="component" value="Unassembled WGS sequence"/>
</dbReference>
<evidence type="ECO:0000313" key="1">
    <source>
        <dbReference type="EMBL" id="MCL6230221.1"/>
    </source>
</evidence>
<proteinExistence type="predicted"/>
<comment type="caution">
    <text evidence="1">The sequence shown here is derived from an EMBL/GenBank/DDBJ whole genome shotgun (WGS) entry which is preliminary data.</text>
</comment>
<sequence length="148" mass="16938">MLNNISFRTHFFLICILVSLISANGVYSESNVKTKDYTAVVSIYEYKEDTFLALVIKNIQTEQILKNKDYIIETNAQRKQKKTDVISNEIWQKDLGIVVIHAVNMNNSMDLQYIKIKGPSDDETDETIKYIGVYTGEYGSVNADKLEL</sequence>
<evidence type="ECO:0000313" key="2">
    <source>
        <dbReference type="Proteomes" id="UP001523003"/>
    </source>
</evidence>
<protein>
    <submittedName>
        <fullName evidence="1">Uncharacterized protein</fullName>
    </submittedName>
</protein>
<keyword evidence="2" id="KW-1185">Reference proteome</keyword>
<name>A0ABT0P9V4_9HYPH</name>
<accession>A0ABT0P9V4</accession>